<comment type="similarity">
    <text evidence="7">Belongs to the actin family.</text>
</comment>
<name>A0AAD2CWT4_EUPCR</name>
<evidence type="ECO:0000256" key="1">
    <source>
        <dbReference type="ARBA" id="ARBA00004245"/>
    </source>
</evidence>
<evidence type="ECO:0000313" key="8">
    <source>
        <dbReference type="EMBL" id="CAI2373042.1"/>
    </source>
</evidence>
<dbReference type="PANTHER" id="PTHR11937">
    <property type="entry name" value="ACTIN"/>
    <property type="match status" value="1"/>
</dbReference>
<comment type="caution">
    <text evidence="8">The sequence shown here is derived from an EMBL/GenBank/DDBJ whole genome shotgun (WGS) entry which is preliminary data.</text>
</comment>
<dbReference type="GO" id="GO:0005856">
    <property type="term" value="C:cytoskeleton"/>
    <property type="evidence" value="ECO:0007669"/>
    <property type="project" value="UniProtKB-SubCell"/>
</dbReference>
<keyword evidence="4" id="KW-0067">ATP-binding</keyword>
<keyword evidence="2" id="KW-0963">Cytoplasm</keyword>
<gene>
    <name evidence="8" type="ORF">ECRASSUSDP1_LOCUS14380</name>
</gene>
<evidence type="ECO:0000256" key="7">
    <source>
        <dbReference type="RuleBase" id="RU000487"/>
    </source>
</evidence>
<dbReference type="GO" id="GO:0005524">
    <property type="term" value="F:ATP binding"/>
    <property type="evidence" value="ECO:0007669"/>
    <property type="project" value="UniProtKB-KW"/>
</dbReference>
<dbReference type="Proteomes" id="UP001295684">
    <property type="component" value="Unassembled WGS sequence"/>
</dbReference>
<dbReference type="Pfam" id="PF00022">
    <property type="entry name" value="Actin"/>
    <property type="match status" value="1"/>
</dbReference>
<dbReference type="SUPFAM" id="SSF53067">
    <property type="entry name" value="Actin-like ATPase domain"/>
    <property type="match status" value="2"/>
</dbReference>
<evidence type="ECO:0000256" key="4">
    <source>
        <dbReference type="ARBA" id="ARBA00022840"/>
    </source>
</evidence>
<dbReference type="InterPro" id="IPR020902">
    <property type="entry name" value="Actin/actin-like_CS"/>
</dbReference>
<keyword evidence="5" id="KW-0206">Cytoskeleton</keyword>
<keyword evidence="3" id="KW-0547">Nucleotide-binding</keyword>
<dbReference type="PROSITE" id="PS01132">
    <property type="entry name" value="ACTINS_ACT_LIKE"/>
    <property type="match status" value="1"/>
</dbReference>
<dbReference type="AlphaFoldDB" id="A0AAD2CWT4"/>
<evidence type="ECO:0000256" key="5">
    <source>
        <dbReference type="ARBA" id="ARBA00023212"/>
    </source>
</evidence>
<evidence type="ECO:0000256" key="3">
    <source>
        <dbReference type="ARBA" id="ARBA00022741"/>
    </source>
</evidence>
<dbReference type="EMBL" id="CAMPGE010014365">
    <property type="protein sequence ID" value="CAI2373042.1"/>
    <property type="molecule type" value="Genomic_DNA"/>
</dbReference>
<comment type="subcellular location">
    <subcellularLocation>
        <location evidence="1">Cytoplasm</location>
        <location evidence="1">Cytoskeleton</location>
    </subcellularLocation>
</comment>
<dbReference type="FunFam" id="3.30.420.40:FF:000148">
    <property type="entry name" value="Actin, alpha skeletal muscle"/>
    <property type="match status" value="1"/>
</dbReference>
<proteinExistence type="inferred from homology"/>
<dbReference type="Gene3D" id="3.30.420.40">
    <property type="match status" value="2"/>
</dbReference>
<protein>
    <recommendedName>
        <fullName evidence="10">Actin</fullName>
    </recommendedName>
</protein>
<dbReference type="InterPro" id="IPR043129">
    <property type="entry name" value="ATPase_NBD"/>
</dbReference>
<evidence type="ECO:0008006" key="10">
    <source>
        <dbReference type="Google" id="ProtNLM"/>
    </source>
</evidence>
<keyword evidence="9" id="KW-1185">Reference proteome</keyword>
<dbReference type="FunFam" id="3.90.640.10:FF:000007">
    <property type="entry name" value="Actin like 7B"/>
    <property type="match status" value="1"/>
</dbReference>
<dbReference type="SMART" id="SM00268">
    <property type="entry name" value="ACTIN"/>
    <property type="match status" value="1"/>
</dbReference>
<comment type="catalytic activity">
    <reaction evidence="6">
        <text>ATP + H2O = ADP + phosphate + H(+)</text>
        <dbReference type="Rhea" id="RHEA:13065"/>
        <dbReference type="ChEBI" id="CHEBI:15377"/>
        <dbReference type="ChEBI" id="CHEBI:15378"/>
        <dbReference type="ChEBI" id="CHEBI:30616"/>
        <dbReference type="ChEBI" id="CHEBI:43474"/>
        <dbReference type="ChEBI" id="CHEBI:456216"/>
    </reaction>
</comment>
<evidence type="ECO:0000313" key="9">
    <source>
        <dbReference type="Proteomes" id="UP001295684"/>
    </source>
</evidence>
<evidence type="ECO:0000256" key="6">
    <source>
        <dbReference type="ARBA" id="ARBA00049360"/>
    </source>
</evidence>
<accession>A0AAD2CWT4</accession>
<dbReference type="PRINTS" id="PR00190">
    <property type="entry name" value="ACTIN"/>
</dbReference>
<evidence type="ECO:0000256" key="2">
    <source>
        <dbReference type="ARBA" id="ARBA00022490"/>
    </source>
</evidence>
<dbReference type="Gene3D" id="3.90.640.10">
    <property type="entry name" value="Actin, Chain A, domain 4"/>
    <property type="match status" value="1"/>
</dbReference>
<organism evidence="8 9">
    <name type="scientific">Euplotes crassus</name>
    <dbReference type="NCBI Taxonomy" id="5936"/>
    <lineage>
        <taxon>Eukaryota</taxon>
        <taxon>Sar</taxon>
        <taxon>Alveolata</taxon>
        <taxon>Ciliophora</taxon>
        <taxon>Intramacronucleata</taxon>
        <taxon>Spirotrichea</taxon>
        <taxon>Hypotrichia</taxon>
        <taxon>Euplotida</taxon>
        <taxon>Euplotidae</taxon>
        <taxon>Moneuplotes</taxon>
    </lineage>
</organism>
<sequence length="375" mass="42006">MEEEITSVVIDNGSGISKAGFAGDDSPRAVFPTIVGKPKSSGLTTRIDQKDVYAGEEAYNKRSILNTLYPIEAGYVKYWDEMEKIWNHTIYNVLKVSPEEHPCLLTEAPLNPNKNRETMTQIMFEVFNVPCLFVQQQAVLAMYSSGRTTGLVLDSGEGVSNSMSIYEGYSIPNSIERIELAGSHITKYLQGLLKGKNKNLSTEAGLETVKDIKEKLCFVAQQDFDIAMKQSVHDGSVEKAYDLPDKTTITVEDQRFQCPEILFQPGHAGYEMSGVHKYVYDSIINCEEDLRKDLFSNIILSGGTTLFEGFGERIWREMHKLSPSSKIKILAPPERNHSVWLGGSILAALSTFQTMWINKSEYDDCGPAIIHRKCF</sequence>
<reference evidence="8" key="1">
    <citation type="submission" date="2023-07" db="EMBL/GenBank/DDBJ databases">
        <authorList>
            <consortium name="AG Swart"/>
            <person name="Singh M."/>
            <person name="Singh A."/>
            <person name="Seah K."/>
            <person name="Emmerich C."/>
        </authorList>
    </citation>
    <scope>NUCLEOTIDE SEQUENCE</scope>
    <source>
        <strain evidence="8">DP1</strain>
    </source>
</reference>
<dbReference type="InterPro" id="IPR004000">
    <property type="entry name" value="Actin"/>
</dbReference>